<proteinExistence type="predicted"/>
<evidence type="ECO:0000313" key="2">
    <source>
        <dbReference type="Proteomes" id="UP000176992"/>
    </source>
</evidence>
<dbReference type="AlphaFoldDB" id="A0A1F5YI52"/>
<evidence type="ECO:0000313" key="1">
    <source>
        <dbReference type="EMBL" id="OGF99855.1"/>
    </source>
</evidence>
<accession>A0A1F5YI52</accession>
<dbReference type="EMBL" id="MFIV01000007">
    <property type="protein sequence ID" value="OGF99855.1"/>
    <property type="molecule type" value="Genomic_DNA"/>
</dbReference>
<dbReference type="Proteomes" id="UP000176992">
    <property type="component" value="Unassembled WGS sequence"/>
</dbReference>
<sequence>MIINELEMLNTMISRQLARLERYGKLVEEQGILIDQEEYEKLFKVLERKDKILVRMDEWEKLASLAQAAGGLAAGQIAGSAELFARLSSRLDYFAGRERECLKKAVGIREDIAGRLYALRKGKKLLRKYVRASDNSKALYKDVKG</sequence>
<reference evidence="1 2" key="1">
    <citation type="journal article" date="2016" name="Nat. Commun.">
        <title>Thousands of microbial genomes shed light on interconnected biogeochemical processes in an aquifer system.</title>
        <authorList>
            <person name="Anantharaman K."/>
            <person name="Brown C.T."/>
            <person name="Hug L.A."/>
            <person name="Sharon I."/>
            <person name="Castelle C.J."/>
            <person name="Probst A.J."/>
            <person name="Thomas B.C."/>
            <person name="Singh A."/>
            <person name="Wilkins M.J."/>
            <person name="Karaoz U."/>
            <person name="Brodie E.L."/>
            <person name="Williams K.H."/>
            <person name="Hubbard S.S."/>
            <person name="Banfield J.F."/>
        </authorList>
    </citation>
    <scope>NUCLEOTIDE SEQUENCE [LARGE SCALE GENOMIC DNA]</scope>
</reference>
<name>A0A1F5YI52_9BACT</name>
<organism evidence="1 2">
    <name type="scientific">Candidatus Glassbacteria bacterium GWA2_58_10</name>
    <dbReference type="NCBI Taxonomy" id="1817865"/>
    <lineage>
        <taxon>Bacteria</taxon>
        <taxon>Candidatus Glassiibacteriota</taxon>
    </lineage>
</organism>
<comment type="caution">
    <text evidence="1">The sequence shown here is derived from an EMBL/GenBank/DDBJ whole genome shotgun (WGS) entry which is preliminary data.</text>
</comment>
<protein>
    <submittedName>
        <fullName evidence="1">Uncharacterized protein</fullName>
    </submittedName>
</protein>
<gene>
    <name evidence="1" type="ORF">A2Z86_01730</name>
</gene>